<gene>
    <name evidence="2" type="ORF">SE17_31310</name>
</gene>
<dbReference type="AlphaFoldDB" id="A0A0P9F029"/>
<evidence type="ECO:0000313" key="2">
    <source>
        <dbReference type="EMBL" id="KPV49668.1"/>
    </source>
</evidence>
<accession>A0A0P9F029</accession>
<dbReference type="Proteomes" id="UP000050509">
    <property type="component" value="Unassembled WGS sequence"/>
</dbReference>
<sequence length="197" mass="21253">MSYRTSRRPERRRRGNGCLAALVALVWVLLIAGVLYYFFLRPQVSRYLGDQIGSQLRDNGQVQQQVDQAAQSTLPTAIAALPSGEVRVTEAQANEFLASRSDDFKPIESITVHFVPGQVQADLRALGTTSTAKLGLAVQDGRIVAVDPTLSGPLGQVVSLPSLTASLERQLNDQLAIQGRTITAVRVEQGAIVVTSE</sequence>
<dbReference type="EMBL" id="LJCR01001825">
    <property type="protein sequence ID" value="KPV49668.1"/>
    <property type="molecule type" value="Genomic_DNA"/>
</dbReference>
<name>A0A0P9F029_9CHLR</name>
<organism evidence="2 3">
    <name type="scientific">Kouleothrix aurantiaca</name>
    <dbReference type="NCBI Taxonomy" id="186479"/>
    <lineage>
        <taxon>Bacteria</taxon>
        <taxon>Bacillati</taxon>
        <taxon>Chloroflexota</taxon>
        <taxon>Chloroflexia</taxon>
        <taxon>Chloroflexales</taxon>
        <taxon>Roseiflexineae</taxon>
        <taxon>Roseiflexaceae</taxon>
        <taxon>Kouleothrix</taxon>
    </lineage>
</organism>
<evidence type="ECO:0000313" key="3">
    <source>
        <dbReference type="Proteomes" id="UP000050509"/>
    </source>
</evidence>
<protein>
    <submittedName>
        <fullName evidence="2">Uncharacterized protein</fullName>
    </submittedName>
</protein>
<comment type="caution">
    <text evidence="2">The sequence shown here is derived from an EMBL/GenBank/DDBJ whole genome shotgun (WGS) entry which is preliminary data.</text>
</comment>
<keyword evidence="1" id="KW-0812">Transmembrane</keyword>
<proteinExistence type="predicted"/>
<feature type="transmembrane region" description="Helical" evidence="1">
    <location>
        <begin position="20"/>
        <end position="39"/>
    </location>
</feature>
<keyword evidence="1" id="KW-0472">Membrane</keyword>
<keyword evidence="3" id="KW-1185">Reference proteome</keyword>
<reference evidence="2 3" key="1">
    <citation type="submission" date="2015-09" db="EMBL/GenBank/DDBJ databases">
        <title>Draft genome sequence of Kouleothrix aurantiaca JCM 19913.</title>
        <authorList>
            <person name="Hemp J."/>
        </authorList>
    </citation>
    <scope>NUCLEOTIDE SEQUENCE [LARGE SCALE GENOMIC DNA]</scope>
    <source>
        <strain evidence="2 3">COM-B</strain>
    </source>
</reference>
<keyword evidence="1" id="KW-1133">Transmembrane helix</keyword>
<evidence type="ECO:0000256" key="1">
    <source>
        <dbReference type="SAM" id="Phobius"/>
    </source>
</evidence>